<organism evidence="2 3">
    <name type="scientific">Globodera rostochiensis</name>
    <name type="common">Golden nematode worm</name>
    <name type="synonym">Heterodera rostochiensis</name>
    <dbReference type="NCBI Taxonomy" id="31243"/>
    <lineage>
        <taxon>Eukaryota</taxon>
        <taxon>Metazoa</taxon>
        <taxon>Ecdysozoa</taxon>
        <taxon>Nematoda</taxon>
        <taxon>Chromadorea</taxon>
        <taxon>Rhabditida</taxon>
        <taxon>Tylenchina</taxon>
        <taxon>Tylenchomorpha</taxon>
        <taxon>Tylenchoidea</taxon>
        <taxon>Heteroderidae</taxon>
        <taxon>Heteroderinae</taxon>
        <taxon>Globodera</taxon>
    </lineage>
</organism>
<dbReference type="Proteomes" id="UP000887572">
    <property type="component" value="Unplaced"/>
</dbReference>
<feature type="region of interest" description="Disordered" evidence="1">
    <location>
        <begin position="13"/>
        <end position="36"/>
    </location>
</feature>
<protein>
    <submittedName>
        <fullName evidence="3">Uncharacterized protein</fullName>
    </submittedName>
</protein>
<dbReference type="WBParaSite" id="Gr19_v10_g17373.t1">
    <property type="protein sequence ID" value="Gr19_v10_g17373.t1"/>
    <property type="gene ID" value="Gr19_v10_g17373"/>
</dbReference>
<evidence type="ECO:0000256" key="1">
    <source>
        <dbReference type="SAM" id="MobiDB-lite"/>
    </source>
</evidence>
<proteinExistence type="predicted"/>
<evidence type="ECO:0000313" key="3">
    <source>
        <dbReference type="WBParaSite" id="Gr19_v10_g17373.t1"/>
    </source>
</evidence>
<dbReference type="AlphaFoldDB" id="A0A914HGV2"/>
<reference evidence="3" key="1">
    <citation type="submission" date="2022-11" db="UniProtKB">
        <authorList>
            <consortium name="WormBaseParasite"/>
        </authorList>
    </citation>
    <scope>IDENTIFICATION</scope>
</reference>
<keyword evidence="2" id="KW-1185">Reference proteome</keyword>
<evidence type="ECO:0000313" key="2">
    <source>
        <dbReference type="Proteomes" id="UP000887572"/>
    </source>
</evidence>
<accession>A0A914HGV2</accession>
<name>A0A914HGV2_GLORO</name>
<sequence>MVLPWRGERAMDLTTLHGTGDSGAVPEQSGGGDFAYGTANQPSIYVPFLCLQQVNETEAGGRKKLATKKHIDE</sequence>